<proteinExistence type="predicted"/>
<dbReference type="InterPro" id="IPR018604">
    <property type="entry name" value="YycI-like"/>
</dbReference>
<dbReference type="STRING" id="1245.ARA02_08720"/>
<dbReference type="Pfam" id="PF09648">
    <property type="entry name" value="YycI"/>
    <property type="match status" value="1"/>
</dbReference>
<name>A0A222YEM7_LEUME</name>
<protein>
    <recommendedName>
        <fullName evidence="1">Regulatory protein YycH-like domain-containing protein</fullName>
    </recommendedName>
</protein>
<evidence type="ECO:0000313" key="3">
    <source>
        <dbReference type="Proteomes" id="UP000469952"/>
    </source>
</evidence>
<accession>A0A222YEM7</accession>
<feature type="domain" description="Regulatory protein YycH-like" evidence="1">
    <location>
        <begin position="37"/>
        <end position="260"/>
    </location>
</feature>
<dbReference type="GeneID" id="29576147"/>
<dbReference type="RefSeq" id="WP_010289058.1">
    <property type="nucleotide sequence ID" value="NZ_AP017936.1"/>
</dbReference>
<dbReference type="Gene3D" id="2.40.128.690">
    <property type="entry name" value="YycH protein, domain 3-like"/>
    <property type="match status" value="1"/>
</dbReference>
<dbReference type="Proteomes" id="UP000469952">
    <property type="component" value="Unassembled WGS sequence"/>
</dbReference>
<dbReference type="OrthoDB" id="2135943at2"/>
<gene>
    <name evidence="2" type="ORF">GFV13_02040</name>
</gene>
<dbReference type="EMBL" id="WIPA01000002">
    <property type="protein sequence ID" value="MQR26077.1"/>
    <property type="molecule type" value="Genomic_DNA"/>
</dbReference>
<evidence type="ECO:0000259" key="1">
    <source>
        <dbReference type="Pfam" id="PF09648"/>
    </source>
</evidence>
<comment type="caution">
    <text evidence="2">The sequence shown here is derived from an EMBL/GenBank/DDBJ whole genome shotgun (WGS) entry which is preliminary data.</text>
</comment>
<dbReference type="OMA" id="NWWRSGE"/>
<evidence type="ECO:0000313" key="2">
    <source>
        <dbReference type="EMBL" id="MQR26077.1"/>
    </source>
</evidence>
<organism evidence="2 3">
    <name type="scientific">Leuconostoc mesenteroides</name>
    <dbReference type="NCBI Taxonomy" id="1245"/>
    <lineage>
        <taxon>Bacteria</taxon>
        <taxon>Bacillati</taxon>
        <taxon>Bacillota</taxon>
        <taxon>Bacilli</taxon>
        <taxon>Lactobacillales</taxon>
        <taxon>Lactobacillaceae</taxon>
        <taxon>Leuconostoc</taxon>
    </lineage>
</organism>
<dbReference type="AlphaFoldDB" id="A0A222YEM7"/>
<sequence>MQFRRLKILMTMLFIFLDVFLFFWWRSNQRPSIKVTDANANIISEIKNQKIKVANFSTSVTYASYLAGKRSNSLMSTIDKLSNFNANINNQTLYVTFNKTSQLGRGNTSSSSSGKKAAADDVEASKIARNAGYRYNPILSKVNVKNRVTYSQYIDNLPVIAKQGLMIFNKDKDRKVTDFTQTKITKVTVLRDERATITEEAAIVALYKFNELNSGDKLSKGALSYDTSVKVNGYDIYLPVWVFVVTHANGSTGILKINAFTSDNLSE</sequence>
<dbReference type="GO" id="GO:0016020">
    <property type="term" value="C:membrane"/>
    <property type="evidence" value="ECO:0007669"/>
    <property type="project" value="InterPro"/>
</dbReference>
<reference evidence="2 3" key="1">
    <citation type="submission" date="2019-10" db="EMBL/GenBank/DDBJ databases">
        <title>WGS of Leuconostoc mesenteroides.</title>
        <authorList>
            <person name="Melo Bolivar J."/>
            <person name="Marino-Ramirez L."/>
            <person name="Villamil Diaz L.M."/>
        </authorList>
    </citation>
    <scope>NUCLEOTIDE SEQUENCE [LARGE SCALE GENOMIC DNA]</scope>
    <source>
        <strain evidence="2 3">M11</strain>
    </source>
</reference>